<protein>
    <submittedName>
        <fullName evidence="2">Uncharacterized protein</fullName>
    </submittedName>
</protein>
<reference evidence="2" key="1">
    <citation type="submission" date="2019-08" db="EMBL/GenBank/DDBJ databases">
        <authorList>
            <person name="Kucharzyk K."/>
            <person name="Murdoch R.W."/>
            <person name="Higgins S."/>
            <person name="Loffler F."/>
        </authorList>
    </citation>
    <scope>NUCLEOTIDE SEQUENCE</scope>
</reference>
<dbReference type="AlphaFoldDB" id="A0A645J449"/>
<comment type="caution">
    <text evidence="2">The sequence shown here is derived from an EMBL/GenBank/DDBJ whole genome shotgun (WGS) entry which is preliminary data.</text>
</comment>
<feature type="region of interest" description="Disordered" evidence="1">
    <location>
        <begin position="1"/>
        <end position="80"/>
    </location>
</feature>
<evidence type="ECO:0000313" key="2">
    <source>
        <dbReference type="EMBL" id="MPN58167.1"/>
    </source>
</evidence>
<sequence>MRITVIATGFNRTGTTTRRQPPAKEVQRSGGRQTTTVGESQTGPKIGLSRAEVHEGARTPYADGSNLDLPTFVRNHPDKK</sequence>
<proteinExistence type="predicted"/>
<feature type="compositionally biased region" description="Polar residues" evidence="1">
    <location>
        <begin position="30"/>
        <end position="43"/>
    </location>
</feature>
<accession>A0A645J449</accession>
<gene>
    <name evidence="2" type="ORF">SDC9_205868</name>
</gene>
<evidence type="ECO:0000256" key="1">
    <source>
        <dbReference type="SAM" id="MobiDB-lite"/>
    </source>
</evidence>
<organism evidence="2">
    <name type="scientific">bioreactor metagenome</name>
    <dbReference type="NCBI Taxonomy" id="1076179"/>
    <lineage>
        <taxon>unclassified sequences</taxon>
        <taxon>metagenomes</taxon>
        <taxon>ecological metagenomes</taxon>
    </lineage>
</organism>
<name>A0A645J449_9ZZZZ</name>
<dbReference type="EMBL" id="VSSQ01130569">
    <property type="protein sequence ID" value="MPN58167.1"/>
    <property type="molecule type" value="Genomic_DNA"/>
</dbReference>